<evidence type="ECO:0000256" key="1">
    <source>
        <dbReference type="ARBA" id="ARBA00008791"/>
    </source>
</evidence>
<dbReference type="PRINTS" id="PR01438">
    <property type="entry name" value="UNVRSLSTRESS"/>
</dbReference>
<evidence type="ECO:0000259" key="2">
    <source>
        <dbReference type="Pfam" id="PF00582"/>
    </source>
</evidence>
<gene>
    <name evidence="3" type="ORF">ACFS5N_10610</name>
</gene>
<comment type="similarity">
    <text evidence="1">Belongs to the universal stress protein A family.</text>
</comment>
<dbReference type="SUPFAM" id="SSF52402">
    <property type="entry name" value="Adenine nucleotide alpha hydrolases-like"/>
    <property type="match status" value="2"/>
</dbReference>
<dbReference type="CDD" id="cd00293">
    <property type="entry name" value="USP-like"/>
    <property type="match status" value="1"/>
</dbReference>
<sequence>MKKLLVLTDFSANAAHAEAAALQLSAKLNADITLYHILPYIPMILSNSAGPLMTESTDILFEDSIEHLNKEANELRQLCDKITGCHTRIDCLSGDGSLADNVREMSGAIDMVIMGGRSGSAISHLLAGSETSAVISKARKPVFVIPAGANWDIPKKVVFATNFQAADLAAMDFLLSLAEALNFQLDIIHISRPDEVITEIGPEIAFRKYLAHRGLSCVRIFSEDMQPALQQYCQEHDVELLAMTHQHHSFISKLFGHSESKAVIAHQQVAALIFPPDFNQSL</sequence>
<proteinExistence type="inferred from homology"/>
<dbReference type="PANTHER" id="PTHR46268:SF6">
    <property type="entry name" value="UNIVERSAL STRESS PROTEIN UP12"/>
    <property type="match status" value="1"/>
</dbReference>
<dbReference type="InterPro" id="IPR014729">
    <property type="entry name" value="Rossmann-like_a/b/a_fold"/>
</dbReference>
<feature type="domain" description="UspA" evidence="2">
    <location>
        <begin position="1"/>
        <end position="146"/>
    </location>
</feature>
<dbReference type="InterPro" id="IPR006016">
    <property type="entry name" value="UspA"/>
</dbReference>
<dbReference type="Pfam" id="PF00582">
    <property type="entry name" value="Usp"/>
    <property type="match status" value="1"/>
</dbReference>
<organism evidence="3 4">
    <name type="scientific">Mucilaginibacter ximonensis</name>
    <dbReference type="NCBI Taxonomy" id="538021"/>
    <lineage>
        <taxon>Bacteria</taxon>
        <taxon>Pseudomonadati</taxon>
        <taxon>Bacteroidota</taxon>
        <taxon>Sphingobacteriia</taxon>
        <taxon>Sphingobacteriales</taxon>
        <taxon>Sphingobacteriaceae</taxon>
        <taxon>Mucilaginibacter</taxon>
    </lineage>
</organism>
<reference evidence="4" key="1">
    <citation type="journal article" date="2019" name="Int. J. Syst. Evol. Microbiol.">
        <title>The Global Catalogue of Microorganisms (GCM) 10K type strain sequencing project: providing services to taxonomists for standard genome sequencing and annotation.</title>
        <authorList>
            <consortium name="The Broad Institute Genomics Platform"/>
            <consortium name="The Broad Institute Genome Sequencing Center for Infectious Disease"/>
            <person name="Wu L."/>
            <person name="Ma J."/>
        </authorList>
    </citation>
    <scope>NUCLEOTIDE SEQUENCE [LARGE SCALE GENOMIC DNA]</scope>
    <source>
        <strain evidence="4">KCTC 22437</strain>
    </source>
</reference>
<name>A0ABW5YCB3_9SPHI</name>
<dbReference type="PANTHER" id="PTHR46268">
    <property type="entry name" value="STRESS RESPONSE PROTEIN NHAX"/>
    <property type="match status" value="1"/>
</dbReference>
<dbReference type="RefSeq" id="WP_377185124.1">
    <property type="nucleotide sequence ID" value="NZ_JBHUPD010000002.1"/>
</dbReference>
<accession>A0ABW5YCB3</accession>
<dbReference type="EMBL" id="JBHUPD010000002">
    <property type="protein sequence ID" value="MFD2872920.1"/>
    <property type="molecule type" value="Genomic_DNA"/>
</dbReference>
<dbReference type="Proteomes" id="UP001597557">
    <property type="component" value="Unassembled WGS sequence"/>
</dbReference>
<dbReference type="Gene3D" id="3.40.50.620">
    <property type="entry name" value="HUPs"/>
    <property type="match status" value="2"/>
</dbReference>
<evidence type="ECO:0000313" key="3">
    <source>
        <dbReference type="EMBL" id="MFD2872920.1"/>
    </source>
</evidence>
<protein>
    <submittedName>
        <fullName evidence="3">Universal stress protein</fullName>
    </submittedName>
</protein>
<dbReference type="InterPro" id="IPR006015">
    <property type="entry name" value="Universal_stress_UspA"/>
</dbReference>
<comment type="caution">
    <text evidence="3">The sequence shown here is derived from an EMBL/GenBank/DDBJ whole genome shotgun (WGS) entry which is preliminary data.</text>
</comment>
<keyword evidence="4" id="KW-1185">Reference proteome</keyword>
<evidence type="ECO:0000313" key="4">
    <source>
        <dbReference type="Proteomes" id="UP001597557"/>
    </source>
</evidence>